<reference evidence="1 2" key="1">
    <citation type="submission" date="2020-08" db="EMBL/GenBank/DDBJ databases">
        <title>Bridging the membrane lipid divide: bacteria of the FCB group superphylum have the potential to synthesize archaeal ether lipids.</title>
        <authorList>
            <person name="Villanueva L."/>
            <person name="Von Meijenfeldt F.A.B."/>
            <person name="Westbye A.B."/>
            <person name="Yadav S."/>
            <person name="Hopmans E.C."/>
            <person name="Dutilh B.E."/>
            <person name="Sinninghe Damste J.S."/>
        </authorList>
    </citation>
    <scope>NUCLEOTIDE SEQUENCE [LARGE SCALE GENOMIC DNA]</scope>
    <source>
        <strain evidence="1">NIOZ-UU17</strain>
    </source>
</reference>
<organism evidence="1 2">
    <name type="scientific">Candidatus Desulfatibia vada</name>
    <dbReference type="NCBI Taxonomy" id="2841696"/>
    <lineage>
        <taxon>Bacteria</taxon>
        <taxon>Pseudomonadati</taxon>
        <taxon>Thermodesulfobacteriota</taxon>
        <taxon>Desulfobacteria</taxon>
        <taxon>Desulfobacterales</taxon>
        <taxon>Desulfobacterales incertae sedis</taxon>
        <taxon>Candidatus Desulfatibia</taxon>
    </lineage>
</organism>
<dbReference type="NCBIfam" id="NF045682">
    <property type="entry name" value="DVU0772_fam"/>
    <property type="match status" value="1"/>
</dbReference>
<gene>
    <name evidence="1" type="ORF">H8D96_16920</name>
</gene>
<sequence length="118" mass="14095">MMTLEHLHNNNDLLNAIDWDMTPEEAVRLYLEWGNNWSGGNYVIRSSRDVSHYFVVDTWEETPVIYLIRRNSEDAKELARIEMPRDLQERFVESVGHNKGVYSIEGEVKKWLRKKLWD</sequence>
<accession>A0A8J6P546</accession>
<name>A0A8J6P546_9BACT</name>
<protein>
    <submittedName>
        <fullName evidence="1">Uncharacterized protein</fullName>
    </submittedName>
</protein>
<comment type="caution">
    <text evidence="1">The sequence shown here is derived from an EMBL/GenBank/DDBJ whole genome shotgun (WGS) entry which is preliminary data.</text>
</comment>
<dbReference type="AlphaFoldDB" id="A0A8J6P546"/>
<proteinExistence type="predicted"/>
<dbReference type="Proteomes" id="UP000605201">
    <property type="component" value="Unassembled WGS sequence"/>
</dbReference>
<dbReference type="InterPro" id="IPR059223">
    <property type="entry name" value="DVU0772-like"/>
</dbReference>
<evidence type="ECO:0000313" key="1">
    <source>
        <dbReference type="EMBL" id="MBC8433592.1"/>
    </source>
</evidence>
<dbReference type="EMBL" id="JACNIG010000310">
    <property type="protein sequence ID" value="MBC8433592.1"/>
    <property type="molecule type" value="Genomic_DNA"/>
</dbReference>
<evidence type="ECO:0000313" key="2">
    <source>
        <dbReference type="Proteomes" id="UP000605201"/>
    </source>
</evidence>